<keyword evidence="3" id="KW-1185">Reference proteome</keyword>
<gene>
    <name evidence="2" type="ORF">CAP_7897</name>
</gene>
<comment type="caution">
    <text evidence="2">The sequence shown here is derived from an EMBL/GenBank/DDBJ whole genome shotgun (WGS) entry which is preliminary data.</text>
</comment>
<sequence length="311" mass="32492">MGQASPAGVGPALPDPFLHPFNIAGRARLAYSRCIVRLRTVRAVLQALAAATVLSLRATPLLAQSATPAPPASSPGGASTGGAPTEAASTEAGAEPSSGDGARVEDAPAAVSEARAGEEENEEALRPRPPPLHVEYAQYGVALTTELNLDAGAACTEKVSGFEPCILGSGGGILIRGGYRSPGPWYFGGSYEFTKMDSSNLYRLGIFQQLRAEMRYLPDLGYRLSPYFSAGLGGVAYGNEWGAETGGAVLTLGAGAELEISRLTVIGLSAGYRPVLLAGWTDTAGYRRRTAIAQFFGLELMIEVRTELGRR</sequence>
<organism evidence="2 3">
    <name type="scientific">Chondromyces apiculatus DSM 436</name>
    <dbReference type="NCBI Taxonomy" id="1192034"/>
    <lineage>
        <taxon>Bacteria</taxon>
        <taxon>Pseudomonadati</taxon>
        <taxon>Myxococcota</taxon>
        <taxon>Polyangia</taxon>
        <taxon>Polyangiales</taxon>
        <taxon>Polyangiaceae</taxon>
        <taxon>Chondromyces</taxon>
    </lineage>
</organism>
<feature type="compositionally biased region" description="Basic and acidic residues" evidence="1">
    <location>
        <begin position="115"/>
        <end position="126"/>
    </location>
</feature>
<accession>A0A017SY54</accession>
<feature type="compositionally biased region" description="Low complexity" evidence="1">
    <location>
        <begin position="74"/>
        <end position="99"/>
    </location>
</feature>
<dbReference type="Proteomes" id="UP000019678">
    <property type="component" value="Unassembled WGS sequence"/>
</dbReference>
<evidence type="ECO:0000313" key="3">
    <source>
        <dbReference type="Proteomes" id="UP000019678"/>
    </source>
</evidence>
<evidence type="ECO:0008006" key="4">
    <source>
        <dbReference type="Google" id="ProtNLM"/>
    </source>
</evidence>
<dbReference type="SUPFAM" id="SSF56925">
    <property type="entry name" value="OMPA-like"/>
    <property type="match status" value="1"/>
</dbReference>
<reference evidence="2 3" key="1">
    <citation type="submission" date="2013-05" db="EMBL/GenBank/DDBJ databases">
        <title>Genome assembly of Chondromyces apiculatus DSM 436.</title>
        <authorList>
            <person name="Sharma G."/>
            <person name="Khatri I."/>
            <person name="Kaur C."/>
            <person name="Mayilraj S."/>
            <person name="Subramanian S."/>
        </authorList>
    </citation>
    <scope>NUCLEOTIDE SEQUENCE [LARGE SCALE GENOMIC DNA]</scope>
    <source>
        <strain evidence="2 3">DSM 436</strain>
    </source>
</reference>
<dbReference type="InterPro" id="IPR011250">
    <property type="entry name" value="OMP/PagP_B-barrel"/>
</dbReference>
<dbReference type="EMBL" id="ASRX01000074">
    <property type="protein sequence ID" value="EYF01692.1"/>
    <property type="molecule type" value="Genomic_DNA"/>
</dbReference>
<dbReference type="STRING" id="1192034.CAP_7897"/>
<evidence type="ECO:0000256" key="1">
    <source>
        <dbReference type="SAM" id="MobiDB-lite"/>
    </source>
</evidence>
<feature type="region of interest" description="Disordered" evidence="1">
    <location>
        <begin position="65"/>
        <end position="130"/>
    </location>
</feature>
<protein>
    <recommendedName>
        <fullName evidence="4">Outer membrane protein beta-barrel domain-containing protein</fullName>
    </recommendedName>
</protein>
<dbReference type="AlphaFoldDB" id="A0A017SY54"/>
<proteinExistence type="predicted"/>
<name>A0A017SY54_9BACT</name>
<evidence type="ECO:0000313" key="2">
    <source>
        <dbReference type="EMBL" id="EYF01692.1"/>
    </source>
</evidence>